<dbReference type="InterPro" id="IPR036849">
    <property type="entry name" value="Enolase-like_C_sf"/>
</dbReference>
<evidence type="ECO:0000259" key="1">
    <source>
        <dbReference type="Pfam" id="PF13378"/>
    </source>
</evidence>
<sequence length="503" mass="55106">MCQCLPVGGLADHESRSPGIVLQSLLRWSLAFIRFGSFFFNGSTMLPNDLVSFALEVRSETYNYRTPMKFGGRVVNDVTILSVDCDGRSKIGGRGRGLGSMTMGVVWAWPNTNGDGPNLTDTEKLEIVIELCQRLVTAFNDSKLSGHPLDICHHMASVRQTVAKQLAEDRKLSEPIPDLAILLAASPIEGALFDAHGKAAGVSSYALLSRADMIHDLAHYLGESAYRGLFLGDLISPTPVDSMPLYHLVGALDPLTNADVQTPAGDGLPETLSEWIKRDGLTHLKIKLNGDDATWDTDRIVHTYRVANEARNGEWAFSLDFNERCPDEDYVMEVLDGITRKERDSLRAIRYVEQPTKRDLLKEPIITMHRVRERLPVVIDESLVNLASLRTAIGQGYSGIALKACKGHAEALLLGAVARNENLFLCVQDLTCVGASLLHSASLAAHIPGVTAIESNGRQYAPKGNERWLDKFAPFFEVRGGAVPTRMLAQPGLGYGNDPIFQD</sequence>
<dbReference type="Pfam" id="PF13378">
    <property type="entry name" value="MR_MLE_C"/>
    <property type="match status" value="1"/>
</dbReference>
<dbReference type="Gene3D" id="3.20.20.120">
    <property type="entry name" value="Enolase-like C-terminal domain"/>
    <property type="match status" value="1"/>
</dbReference>
<proteinExistence type="predicted"/>
<accession>A0A5C5ZCJ8</accession>
<reference evidence="2 3" key="1">
    <citation type="submission" date="2019-02" db="EMBL/GenBank/DDBJ databases">
        <title>Deep-cultivation of Planctomycetes and their phenomic and genomic characterization uncovers novel biology.</title>
        <authorList>
            <person name="Wiegand S."/>
            <person name="Jogler M."/>
            <person name="Boedeker C."/>
            <person name="Pinto D."/>
            <person name="Vollmers J."/>
            <person name="Rivas-Marin E."/>
            <person name="Kohn T."/>
            <person name="Peeters S.H."/>
            <person name="Heuer A."/>
            <person name="Rast P."/>
            <person name="Oberbeckmann S."/>
            <person name="Bunk B."/>
            <person name="Jeske O."/>
            <person name="Meyerdierks A."/>
            <person name="Storesund J.E."/>
            <person name="Kallscheuer N."/>
            <person name="Luecker S."/>
            <person name="Lage O.M."/>
            <person name="Pohl T."/>
            <person name="Merkel B.J."/>
            <person name="Hornburger P."/>
            <person name="Mueller R.-W."/>
            <person name="Bruemmer F."/>
            <person name="Labrenz M."/>
            <person name="Spormann A.M."/>
            <person name="Op Den Camp H."/>
            <person name="Overmann J."/>
            <person name="Amann R."/>
            <person name="Jetten M.S.M."/>
            <person name="Mascher T."/>
            <person name="Medema M.H."/>
            <person name="Devos D.P."/>
            <person name="Kaster A.-K."/>
            <person name="Ovreas L."/>
            <person name="Rohde M."/>
            <person name="Galperin M.Y."/>
            <person name="Jogler C."/>
        </authorList>
    </citation>
    <scope>NUCLEOTIDE SEQUENCE [LARGE SCALE GENOMIC DNA]</scope>
    <source>
        <strain evidence="2 3">CA13</strain>
    </source>
</reference>
<dbReference type="Proteomes" id="UP000315010">
    <property type="component" value="Unassembled WGS sequence"/>
</dbReference>
<feature type="domain" description="Enolase C-terminal" evidence="1">
    <location>
        <begin position="271"/>
        <end position="495"/>
    </location>
</feature>
<comment type="caution">
    <text evidence="2">The sequence shown here is derived from an EMBL/GenBank/DDBJ whole genome shotgun (WGS) entry which is preliminary data.</text>
</comment>
<organism evidence="2 3">
    <name type="scientific">Novipirellula herctigrandis</name>
    <dbReference type="NCBI Taxonomy" id="2527986"/>
    <lineage>
        <taxon>Bacteria</taxon>
        <taxon>Pseudomonadati</taxon>
        <taxon>Planctomycetota</taxon>
        <taxon>Planctomycetia</taxon>
        <taxon>Pirellulales</taxon>
        <taxon>Pirellulaceae</taxon>
        <taxon>Novipirellula</taxon>
    </lineage>
</organism>
<dbReference type="SUPFAM" id="SSF51604">
    <property type="entry name" value="Enolase C-terminal domain-like"/>
    <property type="match status" value="1"/>
</dbReference>
<dbReference type="InterPro" id="IPR029065">
    <property type="entry name" value="Enolase_C-like"/>
</dbReference>
<dbReference type="EMBL" id="SJPJ01000001">
    <property type="protein sequence ID" value="TWT84531.1"/>
    <property type="molecule type" value="Genomic_DNA"/>
</dbReference>
<keyword evidence="3" id="KW-1185">Reference proteome</keyword>
<dbReference type="AlphaFoldDB" id="A0A5C5ZCJ8"/>
<evidence type="ECO:0000313" key="3">
    <source>
        <dbReference type="Proteomes" id="UP000315010"/>
    </source>
</evidence>
<evidence type="ECO:0000313" key="2">
    <source>
        <dbReference type="EMBL" id="TWT84531.1"/>
    </source>
</evidence>
<name>A0A5C5ZCJ8_9BACT</name>
<gene>
    <name evidence="2" type="ORF">CA13_60100</name>
</gene>
<protein>
    <recommendedName>
        <fullName evidence="1">Enolase C-terminal domain-containing protein</fullName>
    </recommendedName>
</protein>